<sequence length="675" mass="73418">MSVAPEAGPRHRPEIEGLRAVAVLLVIAYHVWFGRVSGGVDVFLLLSGFLVTGSLLRSLERDGRISFTAFWSRLARRLVPAAAVALAGTLAATYLFLPPSRRPGVLEEVRAAALYHENWVLAQKAVDYLAREEALSPVQHFWSLSVQGQFYLLWPLLLASAALVAARLGTTVRRAALTAVAAVFTVSFAYSVWITGSDQAWAYFDTGARLWEPALGAALALVVHRIGLPVRLRLFLGWAGLAGLVLCGALVPVSTMFPGWIALWPAGAAVLVVVAGTTGHRLAADRLLTWRPLTWLGGLSYGLYLWHWPVLVIHLHTTERTVAGLHGGAAVVAVSFVLAWLSHRVVDGGVTRMLRDRRTPARSLVLAASFLVPLVAASLVWSDQIVREYQHRTELATEEANYPGALSIARAEGEAVPARDGAPTEQDVPVRPDPVVAEDDLSDHHDQGCHVNLEESEVVVCDEGAEDAEHTLALVGASRVAHWYPAVQEVAEEHGWRLVSFTKSGCQFSTDTPMREGEVFTECEEWNAEAMEILADLRPDAVLTSSTTANPSGERLPDGFVERWEELGTLDVEVIGVRDLPRRDYRSAECVERGPAGECTSPAAYSHAGIDPAQDRDLPGHVTTFDLTEYVCPGGNCDAVVGNVLVFWDHSHMTATYARTLVPMMEEALLEATGW</sequence>
<dbReference type="Pfam" id="PF19040">
    <property type="entry name" value="SGNH"/>
    <property type="match status" value="1"/>
</dbReference>
<dbReference type="Pfam" id="PF01757">
    <property type="entry name" value="Acyl_transf_3"/>
    <property type="match status" value="1"/>
</dbReference>
<feature type="transmembrane region" description="Helical" evidence="2">
    <location>
        <begin position="322"/>
        <end position="342"/>
    </location>
</feature>
<proteinExistence type="predicted"/>
<feature type="transmembrane region" description="Helical" evidence="2">
    <location>
        <begin position="295"/>
        <end position="316"/>
    </location>
</feature>
<feature type="domain" description="Acyltransferase 3" evidence="3">
    <location>
        <begin position="14"/>
        <end position="341"/>
    </location>
</feature>
<dbReference type="GO" id="GO:0016020">
    <property type="term" value="C:membrane"/>
    <property type="evidence" value="ECO:0007669"/>
    <property type="project" value="TreeGrafter"/>
</dbReference>
<gene>
    <name evidence="5" type="ORF">GCM10007147_42210</name>
</gene>
<dbReference type="PANTHER" id="PTHR23028:SF53">
    <property type="entry name" value="ACYL_TRANSF_3 DOMAIN-CONTAINING PROTEIN"/>
    <property type="match status" value="1"/>
</dbReference>
<dbReference type="Proteomes" id="UP000654947">
    <property type="component" value="Unassembled WGS sequence"/>
</dbReference>
<feature type="transmembrane region" description="Helical" evidence="2">
    <location>
        <begin position="261"/>
        <end position="283"/>
    </location>
</feature>
<dbReference type="EMBL" id="BMXL01000035">
    <property type="protein sequence ID" value="GHD35619.1"/>
    <property type="molecule type" value="Genomic_DNA"/>
</dbReference>
<reference evidence="5 6" key="1">
    <citation type="journal article" date="2014" name="Int. J. Syst. Evol. Microbiol.">
        <title>Complete genome sequence of Corynebacterium casei LMG S-19264T (=DSM 44701T), isolated from a smear-ripened cheese.</title>
        <authorList>
            <consortium name="US DOE Joint Genome Institute (JGI-PGF)"/>
            <person name="Walter F."/>
            <person name="Albersmeier A."/>
            <person name="Kalinowski J."/>
            <person name="Ruckert C."/>
        </authorList>
    </citation>
    <scope>NUCLEOTIDE SEQUENCE [LARGE SCALE GENOMIC DNA]</scope>
    <source>
        <strain evidence="5 6">KCTC 19473</strain>
    </source>
</reference>
<keyword evidence="2" id="KW-1133">Transmembrane helix</keyword>
<evidence type="ECO:0000256" key="1">
    <source>
        <dbReference type="SAM" id="MobiDB-lite"/>
    </source>
</evidence>
<keyword evidence="2" id="KW-0472">Membrane</keyword>
<evidence type="ECO:0000259" key="4">
    <source>
        <dbReference type="Pfam" id="PF19040"/>
    </source>
</evidence>
<evidence type="ECO:0000259" key="3">
    <source>
        <dbReference type="Pfam" id="PF01757"/>
    </source>
</evidence>
<feature type="transmembrane region" description="Helical" evidence="2">
    <location>
        <begin position="175"/>
        <end position="194"/>
    </location>
</feature>
<name>A0A918XK68_9ACTN</name>
<evidence type="ECO:0000313" key="6">
    <source>
        <dbReference type="Proteomes" id="UP000654947"/>
    </source>
</evidence>
<keyword evidence="6" id="KW-1185">Reference proteome</keyword>
<evidence type="ECO:0000256" key="2">
    <source>
        <dbReference type="SAM" id="Phobius"/>
    </source>
</evidence>
<organism evidence="5 6">
    <name type="scientific">Nocardiopsis kunsanensis</name>
    <dbReference type="NCBI Taxonomy" id="141693"/>
    <lineage>
        <taxon>Bacteria</taxon>
        <taxon>Bacillati</taxon>
        <taxon>Actinomycetota</taxon>
        <taxon>Actinomycetes</taxon>
        <taxon>Streptosporangiales</taxon>
        <taxon>Nocardiopsidaceae</taxon>
        <taxon>Nocardiopsis</taxon>
    </lineage>
</organism>
<feature type="transmembrane region" description="Helical" evidence="2">
    <location>
        <begin position="235"/>
        <end position="255"/>
    </location>
</feature>
<dbReference type="InterPro" id="IPR050879">
    <property type="entry name" value="Acyltransferase_3"/>
</dbReference>
<comment type="caution">
    <text evidence="5">The sequence shown here is derived from an EMBL/GenBank/DDBJ whole genome shotgun (WGS) entry which is preliminary data.</text>
</comment>
<feature type="region of interest" description="Disordered" evidence="1">
    <location>
        <begin position="413"/>
        <end position="443"/>
    </location>
</feature>
<dbReference type="InterPro" id="IPR002656">
    <property type="entry name" value="Acyl_transf_3_dom"/>
</dbReference>
<accession>A0A918XK68</accession>
<feature type="transmembrane region" description="Helical" evidence="2">
    <location>
        <begin position="39"/>
        <end position="57"/>
    </location>
</feature>
<dbReference type="InterPro" id="IPR043968">
    <property type="entry name" value="SGNH"/>
</dbReference>
<protein>
    <submittedName>
        <fullName evidence="5">Acyltransferase</fullName>
    </submittedName>
</protein>
<feature type="transmembrane region" description="Helical" evidence="2">
    <location>
        <begin position="200"/>
        <end position="223"/>
    </location>
</feature>
<dbReference type="GO" id="GO:0009103">
    <property type="term" value="P:lipopolysaccharide biosynthetic process"/>
    <property type="evidence" value="ECO:0007669"/>
    <property type="project" value="TreeGrafter"/>
</dbReference>
<feature type="domain" description="SGNH" evidence="4">
    <location>
        <begin position="449"/>
        <end position="666"/>
    </location>
</feature>
<keyword evidence="5" id="KW-0012">Acyltransferase</keyword>
<evidence type="ECO:0000313" key="5">
    <source>
        <dbReference type="EMBL" id="GHD35619.1"/>
    </source>
</evidence>
<feature type="transmembrane region" description="Helical" evidence="2">
    <location>
        <begin position="363"/>
        <end position="381"/>
    </location>
</feature>
<dbReference type="GO" id="GO:0016747">
    <property type="term" value="F:acyltransferase activity, transferring groups other than amino-acyl groups"/>
    <property type="evidence" value="ECO:0007669"/>
    <property type="project" value="InterPro"/>
</dbReference>
<keyword evidence="2" id="KW-0812">Transmembrane</keyword>
<dbReference type="RefSeq" id="WP_193518574.1">
    <property type="nucleotide sequence ID" value="NZ_BMXL01000035.1"/>
</dbReference>
<feature type="transmembrane region" description="Helical" evidence="2">
    <location>
        <begin position="78"/>
        <end position="97"/>
    </location>
</feature>
<keyword evidence="5" id="KW-0808">Transferase</keyword>
<dbReference type="PANTHER" id="PTHR23028">
    <property type="entry name" value="ACETYLTRANSFERASE"/>
    <property type="match status" value="1"/>
</dbReference>
<dbReference type="AlphaFoldDB" id="A0A918XK68"/>
<feature type="transmembrane region" description="Helical" evidence="2">
    <location>
        <begin position="150"/>
        <end position="168"/>
    </location>
</feature>